<dbReference type="Pfam" id="PF13715">
    <property type="entry name" value="CarbopepD_reg_2"/>
    <property type="match status" value="1"/>
</dbReference>
<dbReference type="InterPro" id="IPR012910">
    <property type="entry name" value="Plug_dom"/>
</dbReference>
<evidence type="ECO:0000256" key="9">
    <source>
        <dbReference type="RuleBase" id="RU003357"/>
    </source>
</evidence>
<dbReference type="PANTHER" id="PTHR47234">
    <property type="match status" value="1"/>
</dbReference>
<dbReference type="InterPro" id="IPR039426">
    <property type="entry name" value="TonB-dep_rcpt-like"/>
</dbReference>
<dbReference type="SUPFAM" id="SSF56935">
    <property type="entry name" value="Porins"/>
    <property type="match status" value="1"/>
</dbReference>
<dbReference type="InterPro" id="IPR000531">
    <property type="entry name" value="Beta-barrel_TonB"/>
</dbReference>
<dbReference type="InterPro" id="IPR008969">
    <property type="entry name" value="CarboxyPept-like_regulatory"/>
</dbReference>
<keyword evidence="5 9" id="KW-0798">TonB box</keyword>
<dbReference type="InterPro" id="IPR037066">
    <property type="entry name" value="Plug_dom_sf"/>
</dbReference>
<evidence type="ECO:0000313" key="12">
    <source>
        <dbReference type="EMBL" id="OQD42924.1"/>
    </source>
</evidence>
<keyword evidence="3 8" id="KW-1134">Transmembrane beta strand</keyword>
<evidence type="ECO:0000256" key="3">
    <source>
        <dbReference type="ARBA" id="ARBA00022452"/>
    </source>
</evidence>
<dbReference type="EMBL" id="MTBC01000004">
    <property type="protein sequence ID" value="OQD42924.1"/>
    <property type="molecule type" value="Genomic_DNA"/>
</dbReference>
<dbReference type="GO" id="GO:0009279">
    <property type="term" value="C:cell outer membrane"/>
    <property type="evidence" value="ECO:0007669"/>
    <property type="project" value="UniProtKB-SubCell"/>
</dbReference>
<evidence type="ECO:0000256" key="2">
    <source>
        <dbReference type="ARBA" id="ARBA00022448"/>
    </source>
</evidence>
<comment type="subcellular location">
    <subcellularLocation>
        <location evidence="1 8">Cell outer membrane</location>
        <topology evidence="1 8">Multi-pass membrane protein</topology>
    </subcellularLocation>
</comment>
<evidence type="ECO:0000256" key="7">
    <source>
        <dbReference type="ARBA" id="ARBA00023237"/>
    </source>
</evidence>
<comment type="caution">
    <text evidence="12">The sequence shown here is derived from an EMBL/GenBank/DDBJ whole genome shotgun (WGS) entry which is preliminary data.</text>
</comment>
<keyword evidence="4 8" id="KW-0812">Transmembrane</keyword>
<evidence type="ECO:0000256" key="5">
    <source>
        <dbReference type="ARBA" id="ARBA00023077"/>
    </source>
</evidence>
<feature type="domain" description="TonB-dependent receptor-like beta-barrel" evidence="10">
    <location>
        <begin position="381"/>
        <end position="929"/>
    </location>
</feature>
<dbReference type="Pfam" id="PF07715">
    <property type="entry name" value="Plug"/>
    <property type="match status" value="1"/>
</dbReference>
<evidence type="ECO:0000256" key="6">
    <source>
        <dbReference type="ARBA" id="ARBA00023136"/>
    </source>
</evidence>
<keyword evidence="12" id="KW-0675">Receptor</keyword>
<keyword evidence="2 8" id="KW-0813">Transport</keyword>
<evidence type="ECO:0000259" key="10">
    <source>
        <dbReference type="Pfam" id="PF00593"/>
    </source>
</evidence>
<keyword evidence="13" id="KW-1185">Reference proteome</keyword>
<dbReference type="Gene3D" id="2.170.130.10">
    <property type="entry name" value="TonB-dependent receptor, plug domain"/>
    <property type="match status" value="1"/>
</dbReference>
<sequence length="975" mass="109070">MTIRGLSNLLLSLVFFCFSTFNTAIYAQNLKSETNLVTLLHQLSKDYNVYFNYNPEDLKNISLNTSSLEGVRLKKKLKQIEHLTELKIESLGSRYYVIYSSKDLNKSNNKIKGGLLTHQNKLRLQNKVIGKITDLNGLPLAGVNIRIKGTTIGTTSNFDGNYNLDANPNDMLVYSYIGFKTKERKADKNVINIVLIEGISLNEVVMIGNRSKPRTVINSAVPIDNISAVDLSSTGQSTLDQMLNYKIPSFNSTNQAISDATAHFDPADLRGLGPSRTLVLINGKRKNQSALVYINDTPGKGEVGVDLKSIPAAAIERVEVLRDGASAQYGSDAIAGVLNIVLKKNKQYTQIETQTGITTRGDGFSNGVSINSGIPFQNSDGYLNLTAAFYQQDFTSRTNNLGFDALYNITENDTEWANWLQKYPDLGMTVGQPKTKNYNLNYNFELPVSPTCSWYSFGGLSYRIGESFALYRAPYWIEDPNNLFHEQSEAYEGFQPTFETDIRDNYFTLGFKCQILGFKTDISATQGRNAVDYLVANSLNQSLGANSPTRFDVGSYAFDHILTNMDFTKAFGKTNINFGWEVRKERFRSTAGEPASYLGEGTVSFPGIQPRDQLIATRNNFGSYAEVDHEFSKRFMLGTAIRYEYFSDFGKNISWKASSRYTFKEDKGALRASVSTGFRAPSLHQIYLSNTQTLVSGESVSNQGTFSNQDPIIRDNLGVKQLTAERSRNITAGITIKPLENLFFSADFYNVYVKNRVLFTNEIGFDEDFAQTNPVESILIANNITSLKFFINAVNTNTNGLDLVGNYTNIKLGEGWGKLTLAANFNKTRIVDDIAAPTILKNNNYEIFNRKEQARILSARPRTKVLLGFNYNLRRLNLGLNNTFFGSVKWQHAEDPGKDQTFTGKILTDITLNYQLNTNISFYCAVNNIFNVYPDELDNKGDVLTDLGGRFKYAWEVNQFGFNGTTLNGGLRIKL</sequence>
<dbReference type="Gene3D" id="2.40.170.20">
    <property type="entry name" value="TonB-dependent receptor, beta-barrel domain"/>
    <property type="match status" value="1"/>
</dbReference>
<proteinExistence type="inferred from homology"/>
<dbReference type="Gene3D" id="2.60.40.1120">
    <property type="entry name" value="Carboxypeptidase-like, regulatory domain"/>
    <property type="match status" value="1"/>
</dbReference>
<protein>
    <submittedName>
        <fullName evidence="12">TonB-dependent receptor</fullName>
    </submittedName>
</protein>
<keyword evidence="6 8" id="KW-0472">Membrane</keyword>
<dbReference type="PROSITE" id="PS52016">
    <property type="entry name" value="TONB_DEPENDENT_REC_3"/>
    <property type="match status" value="1"/>
</dbReference>
<comment type="similarity">
    <text evidence="8 9">Belongs to the TonB-dependent receptor family.</text>
</comment>
<feature type="domain" description="TonB-dependent receptor plug" evidence="11">
    <location>
        <begin position="218"/>
        <end position="337"/>
    </location>
</feature>
<dbReference type="InterPro" id="IPR036942">
    <property type="entry name" value="Beta-barrel_TonB_sf"/>
</dbReference>
<evidence type="ECO:0000313" key="13">
    <source>
        <dbReference type="Proteomes" id="UP000191680"/>
    </source>
</evidence>
<keyword evidence="7 8" id="KW-0998">Cell outer membrane</keyword>
<organism evidence="12 13">
    <name type="scientific">Croceivirga radicis</name>
    <dbReference type="NCBI Taxonomy" id="1929488"/>
    <lineage>
        <taxon>Bacteria</taxon>
        <taxon>Pseudomonadati</taxon>
        <taxon>Bacteroidota</taxon>
        <taxon>Flavobacteriia</taxon>
        <taxon>Flavobacteriales</taxon>
        <taxon>Flavobacteriaceae</taxon>
        <taxon>Croceivirga</taxon>
    </lineage>
</organism>
<accession>A0A1V6LRX3</accession>
<dbReference type="Proteomes" id="UP000191680">
    <property type="component" value="Unassembled WGS sequence"/>
</dbReference>
<gene>
    <name evidence="12" type="ORF">BUL40_07465</name>
</gene>
<reference evidence="12 13" key="1">
    <citation type="submission" date="2016-12" db="EMBL/GenBank/DDBJ databases">
        <authorList>
            <person name="Song W.-J."/>
            <person name="Kurnit D.M."/>
        </authorList>
    </citation>
    <scope>NUCLEOTIDE SEQUENCE [LARGE SCALE GENOMIC DNA]</scope>
    <source>
        <strain evidence="12 13">HSG9</strain>
    </source>
</reference>
<evidence type="ECO:0000259" key="11">
    <source>
        <dbReference type="Pfam" id="PF07715"/>
    </source>
</evidence>
<dbReference type="AlphaFoldDB" id="A0A1V6LRX3"/>
<evidence type="ECO:0000256" key="1">
    <source>
        <dbReference type="ARBA" id="ARBA00004571"/>
    </source>
</evidence>
<evidence type="ECO:0000256" key="4">
    <source>
        <dbReference type="ARBA" id="ARBA00022692"/>
    </source>
</evidence>
<dbReference type="RefSeq" id="WP_080318725.1">
    <property type="nucleotide sequence ID" value="NZ_MTBC01000004.1"/>
</dbReference>
<dbReference type="PANTHER" id="PTHR47234:SF3">
    <property type="entry name" value="SECRETIN_TONB SHORT N-TERMINAL DOMAIN-CONTAINING PROTEIN"/>
    <property type="match status" value="1"/>
</dbReference>
<dbReference type="SUPFAM" id="SSF49464">
    <property type="entry name" value="Carboxypeptidase regulatory domain-like"/>
    <property type="match status" value="1"/>
</dbReference>
<dbReference type="OrthoDB" id="9805434at2"/>
<dbReference type="Pfam" id="PF00593">
    <property type="entry name" value="TonB_dep_Rec_b-barrel"/>
    <property type="match status" value="1"/>
</dbReference>
<name>A0A1V6LRX3_9FLAO</name>
<evidence type="ECO:0000256" key="8">
    <source>
        <dbReference type="PROSITE-ProRule" id="PRU01360"/>
    </source>
</evidence>